<protein>
    <recommendedName>
        <fullName evidence="2">YCII-related domain-containing protein</fullName>
    </recommendedName>
</protein>
<dbReference type="EMBL" id="UINC01130269">
    <property type="protein sequence ID" value="SVD11228.1"/>
    <property type="molecule type" value="Genomic_DNA"/>
</dbReference>
<reference evidence="1" key="1">
    <citation type="submission" date="2018-05" db="EMBL/GenBank/DDBJ databases">
        <authorList>
            <person name="Lanie J.A."/>
            <person name="Ng W.-L."/>
            <person name="Kazmierczak K.M."/>
            <person name="Andrzejewski T.M."/>
            <person name="Davidsen T.M."/>
            <person name="Wayne K.J."/>
            <person name="Tettelin H."/>
            <person name="Glass J.I."/>
            <person name="Rusch D."/>
            <person name="Podicherti R."/>
            <person name="Tsui H.-C.T."/>
            <person name="Winkler M.E."/>
        </authorList>
    </citation>
    <scope>NUCLEOTIDE SEQUENCE</scope>
</reference>
<proteinExistence type="predicted"/>
<organism evidence="1">
    <name type="scientific">marine metagenome</name>
    <dbReference type="NCBI Taxonomy" id="408172"/>
    <lineage>
        <taxon>unclassified sequences</taxon>
        <taxon>metagenomes</taxon>
        <taxon>ecological metagenomes</taxon>
    </lineage>
</organism>
<gene>
    <name evidence="1" type="ORF">METZ01_LOCUS364082</name>
</gene>
<sequence>MAITFLGFYRPYFREADLETVRESGQFLPEMRDKVRAFPSSLPDTCKLIGSWGVTGGEAPGVMVVEADSFSDIQFINTYYAGWLNFDWHPTNTGGVPRS</sequence>
<accession>A0A382SPY9</accession>
<dbReference type="AlphaFoldDB" id="A0A382SPY9"/>
<evidence type="ECO:0000313" key="1">
    <source>
        <dbReference type="EMBL" id="SVD11228.1"/>
    </source>
</evidence>
<evidence type="ECO:0008006" key="2">
    <source>
        <dbReference type="Google" id="ProtNLM"/>
    </source>
</evidence>
<name>A0A382SPY9_9ZZZZ</name>